<evidence type="ECO:0000313" key="2">
    <source>
        <dbReference type="Proteomes" id="UP000186015"/>
    </source>
</evidence>
<dbReference type="RefSeq" id="WP_074834733.1">
    <property type="nucleotide sequence ID" value="NZ_FOAT01000014.1"/>
</dbReference>
<accession>A0A1H7N713</accession>
<proteinExistence type="predicted"/>
<dbReference type="EMBL" id="FOAT01000014">
    <property type="protein sequence ID" value="SEL19303.1"/>
    <property type="molecule type" value="Genomic_DNA"/>
</dbReference>
<evidence type="ECO:0000313" key="1">
    <source>
        <dbReference type="EMBL" id="SEL19303.1"/>
    </source>
</evidence>
<gene>
    <name evidence="1" type="ORF">SAMN05216469_11423</name>
</gene>
<dbReference type="AlphaFoldDB" id="A0A1H7N713"/>
<sequence>MAGFSELIKNFEKARDYLRDFYICGYKVRGDFNKKSSRTYDDEKRRAESWLGEYLRYDDLSRGRQVSISLDSSRISENPLYQAFYTRSFTDNDIRLHFLLLDILIDGESYTINELCTMIEEMSGYLPEEQTLRLKLKEYTEEGIVISEKHGKKLYYRLCSDTAADWLDSDGIRDAVRFFSQTQEFGLIGNTILKSAELKNELFYMKHYYIVHTLEDEVILSIVEAMDNHQLLEIEIFSRNGNGGVKTVLPMQILSSLQTGRRFLAVYIPSEDRFTSFRLDLMPMPKTAGRFDKYDDIRARYEKLVTRCFGVSMDNAKAAEPLRITFAVDESTEYFIIDRLEREKRCGVLKKTGDGEFTLTLNLCDPNEAMKWVKTFIGRIIKIEGGTEFLRKRFADDIDRMYAIYGGEDDQDLQ</sequence>
<name>A0A1H7N713_RUMAL</name>
<protein>
    <submittedName>
        <fullName evidence="1">WYL domain-containing protein</fullName>
    </submittedName>
</protein>
<dbReference type="Proteomes" id="UP000186015">
    <property type="component" value="Unassembled WGS sequence"/>
</dbReference>
<reference evidence="1 2" key="1">
    <citation type="submission" date="2016-10" db="EMBL/GenBank/DDBJ databases">
        <authorList>
            <person name="de Groot N.N."/>
        </authorList>
    </citation>
    <scope>NUCLEOTIDE SEQUENCE [LARGE SCALE GENOMIC DNA]</scope>
    <source>
        <strain evidence="1 2">KH2T6</strain>
    </source>
</reference>
<dbReference type="OrthoDB" id="9814277at2"/>
<organism evidence="1 2">
    <name type="scientific">Ruminococcus albus</name>
    <dbReference type="NCBI Taxonomy" id="1264"/>
    <lineage>
        <taxon>Bacteria</taxon>
        <taxon>Bacillati</taxon>
        <taxon>Bacillota</taxon>
        <taxon>Clostridia</taxon>
        <taxon>Eubacteriales</taxon>
        <taxon>Oscillospiraceae</taxon>
        <taxon>Ruminococcus</taxon>
    </lineage>
</organism>